<evidence type="ECO:0000256" key="4">
    <source>
        <dbReference type="ARBA" id="ARBA00022989"/>
    </source>
</evidence>
<keyword evidence="3 6" id="KW-0812">Transmembrane</keyword>
<sequence>MKPSTFLKSTLILTVATLLSKILGSLFRVPLQNIAGDEVLGIFSLVYPVYMVALILSVAGIPIAISKLIAEARASGTKQDIFNIQKTARILGLLLGAFSLGIILLFSRSISQLIGGVSTEPALIAVSLTLLFAPYMAVDRGFFQGYEDMRPTAVSQVIEQFIRVIFIIGVASYMVSLEYSPPYIAAGVMVSSLLGVLSSMAYLKTRLYRSEMKVDRKYNYNLNTFKVWGRRILSVSLPIAIGTITMALFNVVDSLTVPHFLRTESGSETTYLYGIYGRGLAVVQIATVFATSVVLPLIPSLTKHLESKNIKEARKLIETTRWATHVLSWPAAVLLLTLAVPINVALFTNAEGSLMLSITGFSSVFISMTLVGTAILQGMNASRLAATIILFGTLIKAIANAVLVPFYSIEGAAIATLITYILIVVINNRMIRRLVEVPVFPAHLLKILVMSVLLGGMTATTYLLANPFEWSRVFSFSFVAMTGLLFVVVYCPSLLKLKAFDHEMIQHVPLLSKWLK</sequence>
<evidence type="ECO:0000313" key="7">
    <source>
        <dbReference type="EMBL" id="SDO57466.1"/>
    </source>
</evidence>
<feature type="transmembrane region" description="Helical" evidence="6">
    <location>
        <begin position="48"/>
        <end position="69"/>
    </location>
</feature>
<feature type="transmembrane region" description="Helical" evidence="6">
    <location>
        <begin position="476"/>
        <end position="495"/>
    </location>
</feature>
<name>A0A1H0KNU5_HALAD</name>
<feature type="transmembrane region" description="Helical" evidence="6">
    <location>
        <begin position="443"/>
        <end position="464"/>
    </location>
</feature>
<dbReference type="InterPro" id="IPR050833">
    <property type="entry name" value="Poly_Biosynth_Transport"/>
</dbReference>
<dbReference type="EMBL" id="FNIZ01000006">
    <property type="protein sequence ID" value="SDO57466.1"/>
    <property type="molecule type" value="Genomic_DNA"/>
</dbReference>
<feature type="transmembrane region" description="Helical" evidence="6">
    <location>
        <begin position="354"/>
        <end position="376"/>
    </location>
</feature>
<feature type="transmembrane region" description="Helical" evidence="6">
    <location>
        <begin position="160"/>
        <end position="177"/>
    </location>
</feature>
<dbReference type="Pfam" id="PF01943">
    <property type="entry name" value="Polysacc_synt"/>
    <property type="match status" value="1"/>
</dbReference>
<evidence type="ECO:0000256" key="1">
    <source>
        <dbReference type="ARBA" id="ARBA00004651"/>
    </source>
</evidence>
<dbReference type="PANTHER" id="PTHR30250">
    <property type="entry name" value="PST FAMILY PREDICTED COLANIC ACID TRANSPORTER"/>
    <property type="match status" value="1"/>
</dbReference>
<dbReference type="PIRSF" id="PIRSF038958">
    <property type="entry name" value="PG_synth_SpoVB"/>
    <property type="match status" value="1"/>
</dbReference>
<feature type="transmembrane region" description="Helical" evidence="6">
    <location>
        <begin position="281"/>
        <end position="301"/>
    </location>
</feature>
<feature type="transmembrane region" description="Helical" evidence="6">
    <location>
        <begin position="413"/>
        <end position="431"/>
    </location>
</feature>
<dbReference type="STRING" id="240303.SAMN05421677_10672"/>
<feature type="transmembrane region" description="Helical" evidence="6">
    <location>
        <begin position="183"/>
        <end position="203"/>
    </location>
</feature>
<dbReference type="RefSeq" id="WP_089651958.1">
    <property type="nucleotide sequence ID" value="NZ_FNIZ01000006.1"/>
</dbReference>
<dbReference type="Proteomes" id="UP000198860">
    <property type="component" value="Unassembled WGS sequence"/>
</dbReference>
<feature type="transmembrane region" description="Helical" evidence="6">
    <location>
        <begin position="90"/>
        <end position="110"/>
    </location>
</feature>
<dbReference type="InterPro" id="IPR024923">
    <property type="entry name" value="PG_synth_SpoVB"/>
</dbReference>
<keyword evidence="5 6" id="KW-0472">Membrane</keyword>
<proteinExistence type="predicted"/>
<feature type="transmembrane region" description="Helical" evidence="6">
    <location>
        <begin position="122"/>
        <end position="139"/>
    </location>
</feature>
<evidence type="ECO:0000256" key="2">
    <source>
        <dbReference type="ARBA" id="ARBA00022475"/>
    </source>
</evidence>
<reference evidence="8" key="1">
    <citation type="submission" date="2016-10" db="EMBL/GenBank/DDBJ databases">
        <authorList>
            <person name="Varghese N."/>
            <person name="Submissions S."/>
        </authorList>
    </citation>
    <scope>NUCLEOTIDE SEQUENCE [LARGE SCALE GENOMIC DNA]</scope>
    <source>
        <strain evidence="8">CGMCC 1.3703</strain>
    </source>
</reference>
<evidence type="ECO:0000256" key="5">
    <source>
        <dbReference type="ARBA" id="ARBA00023136"/>
    </source>
</evidence>
<evidence type="ECO:0000313" key="8">
    <source>
        <dbReference type="Proteomes" id="UP000198860"/>
    </source>
</evidence>
<dbReference type="InterPro" id="IPR002797">
    <property type="entry name" value="Polysacc_synth"/>
</dbReference>
<dbReference type="CDD" id="cd13124">
    <property type="entry name" value="MATE_SpoVB_like"/>
    <property type="match status" value="1"/>
</dbReference>
<feature type="transmembrane region" description="Helical" evidence="6">
    <location>
        <begin position="322"/>
        <end position="342"/>
    </location>
</feature>
<dbReference type="OrthoDB" id="9775950at2"/>
<keyword evidence="8" id="KW-1185">Reference proteome</keyword>
<evidence type="ECO:0000256" key="3">
    <source>
        <dbReference type="ARBA" id="ARBA00022692"/>
    </source>
</evidence>
<dbReference type="AlphaFoldDB" id="A0A1H0KNU5"/>
<evidence type="ECO:0000256" key="6">
    <source>
        <dbReference type="SAM" id="Phobius"/>
    </source>
</evidence>
<organism evidence="7 8">
    <name type="scientific">Halobacillus aidingensis</name>
    <dbReference type="NCBI Taxonomy" id="240303"/>
    <lineage>
        <taxon>Bacteria</taxon>
        <taxon>Bacillati</taxon>
        <taxon>Bacillota</taxon>
        <taxon>Bacilli</taxon>
        <taxon>Bacillales</taxon>
        <taxon>Bacillaceae</taxon>
        <taxon>Halobacillus</taxon>
    </lineage>
</organism>
<keyword evidence="2" id="KW-1003">Cell membrane</keyword>
<comment type="subcellular location">
    <subcellularLocation>
        <location evidence="1">Cell membrane</location>
        <topology evidence="1">Multi-pass membrane protein</topology>
    </subcellularLocation>
</comment>
<dbReference type="PANTHER" id="PTHR30250:SF29">
    <property type="entry name" value="POLYSACCHARIDE BIOSYNTHESIS PROTEIN C-TERMINAL DOMAIN-CONTAINING PROTEIN"/>
    <property type="match status" value="1"/>
</dbReference>
<dbReference type="GO" id="GO:0005886">
    <property type="term" value="C:plasma membrane"/>
    <property type="evidence" value="ECO:0007669"/>
    <property type="project" value="UniProtKB-SubCell"/>
</dbReference>
<keyword evidence="4 6" id="KW-1133">Transmembrane helix</keyword>
<accession>A0A1H0KNU5</accession>
<feature type="transmembrane region" description="Helical" evidence="6">
    <location>
        <begin position="388"/>
        <end position="407"/>
    </location>
</feature>
<protein>
    <submittedName>
        <fullName evidence="7">Membrane protein involved in the export of O-antigen and teichoic acid</fullName>
    </submittedName>
</protein>
<gene>
    <name evidence="7" type="ORF">SAMN05421677_10672</name>
</gene>
<feature type="transmembrane region" description="Helical" evidence="6">
    <location>
        <begin position="232"/>
        <end position="252"/>
    </location>
</feature>